<proteinExistence type="predicted"/>
<reference evidence="1 2" key="1">
    <citation type="submission" date="2019-12" db="EMBL/GenBank/DDBJ databases">
        <authorList>
            <person name="Huq M.A."/>
        </authorList>
    </citation>
    <scope>NUCLEOTIDE SEQUENCE [LARGE SCALE GENOMIC DNA]</scope>
    <source>
        <strain evidence="1 2">MAH-25</strain>
    </source>
</reference>
<dbReference type="PANTHER" id="PTHR43611">
    <property type="entry name" value="ALPHA-D-GLUCOSE 1-PHOSPHATE PHOSPHATASE"/>
    <property type="match status" value="1"/>
</dbReference>
<accession>A0A6N8IY35</accession>
<dbReference type="SUPFAM" id="SSF56784">
    <property type="entry name" value="HAD-like"/>
    <property type="match status" value="1"/>
</dbReference>
<evidence type="ECO:0000313" key="1">
    <source>
        <dbReference type="EMBL" id="MVQ31552.1"/>
    </source>
</evidence>
<protein>
    <submittedName>
        <fullName evidence="1">HAD-IA family hydrolase</fullName>
    </submittedName>
</protein>
<dbReference type="InterPro" id="IPR006439">
    <property type="entry name" value="HAD-SF_hydro_IA"/>
</dbReference>
<dbReference type="Gene3D" id="1.10.150.240">
    <property type="entry name" value="Putative phosphatase, domain 2"/>
    <property type="match status" value="1"/>
</dbReference>
<evidence type="ECO:0000313" key="2">
    <source>
        <dbReference type="Proteomes" id="UP000469385"/>
    </source>
</evidence>
<keyword evidence="1" id="KW-0378">Hydrolase</keyword>
<dbReference type="SFLD" id="SFLDS00003">
    <property type="entry name" value="Haloacid_Dehalogenase"/>
    <property type="match status" value="1"/>
</dbReference>
<dbReference type="AlphaFoldDB" id="A0A6N8IY35"/>
<dbReference type="InterPro" id="IPR023198">
    <property type="entry name" value="PGP-like_dom2"/>
</dbReference>
<dbReference type="EMBL" id="WSEL01000009">
    <property type="protein sequence ID" value="MVQ31552.1"/>
    <property type="molecule type" value="Genomic_DNA"/>
</dbReference>
<dbReference type="InterPro" id="IPR023214">
    <property type="entry name" value="HAD_sf"/>
</dbReference>
<organism evidence="1 2">
    <name type="scientific">Ramlibacter pinisoli</name>
    <dbReference type="NCBI Taxonomy" id="2682844"/>
    <lineage>
        <taxon>Bacteria</taxon>
        <taxon>Pseudomonadati</taxon>
        <taxon>Pseudomonadota</taxon>
        <taxon>Betaproteobacteria</taxon>
        <taxon>Burkholderiales</taxon>
        <taxon>Comamonadaceae</taxon>
        <taxon>Ramlibacter</taxon>
    </lineage>
</organism>
<dbReference type="SFLD" id="SFLDG01129">
    <property type="entry name" value="C1.5:_HAD__Beta-PGM__Phosphata"/>
    <property type="match status" value="1"/>
</dbReference>
<dbReference type="NCBIfam" id="TIGR01509">
    <property type="entry name" value="HAD-SF-IA-v3"/>
    <property type="match status" value="1"/>
</dbReference>
<dbReference type="Gene3D" id="3.40.50.1000">
    <property type="entry name" value="HAD superfamily/HAD-like"/>
    <property type="match status" value="1"/>
</dbReference>
<dbReference type="GO" id="GO:0016787">
    <property type="term" value="F:hydrolase activity"/>
    <property type="evidence" value="ECO:0007669"/>
    <property type="project" value="UniProtKB-KW"/>
</dbReference>
<sequence length="218" mass="23748">MGHRRSAVVGEAVAPPARPRALLFDLGNVVVDVDVGRSLQAWAAHSRLPAAALQARFAVDAAYCRHETGALDAAGWFEYLRGHLELEGDDARIRDGWNALLLAEIAETTTLIDRVRTAVPCHALSNTNVTHVAAIEERFPGLLPRFARVFVSHEIGHRKPAPEAFAHVLQSLDLPAHEVLFFDDLPENCEAAQALGLQAVLVRQPADVREALEARGLL</sequence>
<dbReference type="CDD" id="cd02603">
    <property type="entry name" value="HAD_sEH-N_like"/>
    <property type="match status" value="1"/>
</dbReference>
<dbReference type="Proteomes" id="UP000469385">
    <property type="component" value="Unassembled WGS sequence"/>
</dbReference>
<comment type="caution">
    <text evidence="1">The sequence shown here is derived from an EMBL/GenBank/DDBJ whole genome shotgun (WGS) entry which is preliminary data.</text>
</comment>
<gene>
    <name evidence="1" type="ORF">GON04_18995</name>
</gene>
<dbReference type="PANTHER" id="PTHR43611:SF3">
    <property type="entry name" value="FLAVIN MONONUCLEOTIDE HYDROLASE 1, CHLOROPLATIC"/>
    <property type="match status" value="1"/>
</dbReference>
<dbReference type="InterPro" id="IPR036412">
    <property type="entry name" value="HAD-like_sf"/>
</dbReference>
<dbReference type="Pfam" id="PF00702">
    <property type="entry name" value="Hydrolase"/>
    <property type="match status" value="1"/>
</dbReference>
<keyword evidence="2" id="KW-1185">Reference proteome</keyword>
<name>A0A6N8IY35_9BURK</name>